<dbReference type="SMART" id="SM00257">
    <property type="entry name" value="LysM"/>
    <property type="match status" value="2"/>
</dbReference>
<dbReference type="PROSITE" id="PS51782">
    <property type="entry name" value="LYSM"/>
    <property type="match status" value="1"/>
</dbReference>
<dbReference type="InterPro" id="IPR050570">
    <property type="entry name" value="Cell_wall_metabolism_enzyme"/>
</dbReference>
<protein>
    <submittedName>
        <fullName evidence="3">LysM peptidoglycan-binding domain-containing M23 family metallopeptidase</fullName>
    </submittedName>
</protein>
<dbReference type="Gene3D" id="3.10.350.10">
    <property type="entry name" value="LysM domain"/>
    <property type="match status" value="1"/>
</dbReference>
<dbReference type="RefSeq" id="WP_350242823.1">
    <property type="nucleotide sequence ID" value="NZ_CP158299.1"/>
</dbReference>
<dbReference type="AlphaFoldDB" id="A0AAU7U8I0"/>
<evidence type="ECO:0000256" key="1">
    <source>
        <dbReference type="SAM" id="Coils"/>
    </source>
</evidence>
<dbReference type="Gene3D" id="2.70.70.10">
    <property type="entry name" value="Glucose Permease (Domain IIA)"/>
    <property type="match status" value="1"/>
</dbReference>
<dbReference type="InterPro" id="IPR011055">
    <property type="entry name" value="Dup_hybrid_motif"/>
</dbReference>
<reference evidence="3" key="1">
    <citation type="submission" date="2024-06" db="EMBL/GenBank/DDBJ databases">
        <title>Draft Genome Sequence of Deinococcus sonorensis Type Strain KR-87, a Biofilm Producing Representative of the Genus Deinococcus.</title>
        <authorList>
            <person name="Boren L.S."/>
            <person name="Grosso R.A."/>
            <person name="Hugenberg-Cox A.N."/>
            <person name="Hill J.T.E."/>
            <person name="Albert C.M."/>
            <person name="Tuohy J.M."/>
        </authorList>
    </citation>
    <scope>NUCLEOTIDE SEQUENCE</scope>
    <source>
        <strain evidence="3">KR-87</strain>
    </source>
</reference>
<dbReference type="PANTHER" id="PTHR21666:SF270">
    <property type="entry name" value="MUREIN HYDROLASE ACTIVATOR ENVC"/>
    <property type="match status" value="1"/>
</dbReference>
<feature type="coiled-coil region" evidence="1">
    <location>
        <begin position="234"/>
        <end position="261"/>
    </location>
</feature>
<name>A0AAU7U8I0_9DEIO</name>
<dbReference type="GO" id="GO:0004222">
    <property type="term" value="F:metalloendopeptidase activity"/>
    <property type="evidence" value="ECO:0007669"/>
    <property type="project" value="TreeGrafter"/>
</dbReference>
<dbReference type="Pfam" id="PF01476">
    <property type="entry name" value="LysM"/>
    <property type="match status" value="2"/>
</dbReference>
<keyword evidence="1" id="KW-0175">Coiled coil</keyword>
<gene>
    <name evidence="3" type="ORF">ABOD76_15240</name>
</gene>
<dbReference type="EMBL" id="CP158299">
    <property type="protein sequence ID" value="XBV84786.1"/>
    <property type="molecule type" value="Genomic_DNA"/>
</dbReference>
<dbReference type="SUPFAM" id="SSF54106">
    <property type="entry name" value="LysM domain"/>
    <property type="match status" value="1"/>
</dbReference>
<dbReference type="KEGG" id="dsc:ABOD76_15240"/>
<dbReference type="Pfam" id="PF01551">
    <property type="entry name" value="Peptidase_M23"/>
    <property type="match status" value="1"/>
</dbReference>
<dbReference type="PANTHER" id="PTHR21666">
    <property type="entry name" value="PEPTIDASE-RELATED"/>
    <property type="match status" value="1"/>
</dbReference>
<evidence type="ECO:0000259" key="2">
    <source>
        <dbReference type="PROSITE" id="PS51782"/>
    </source>
</evidence>
<dbReference type="CDD" id="cd00118">
    <property type="entry name" value="LysM"/>
    <property type="match status" value="1"/>
</dbReference>
<feature type="domain" description="LysM" evidence="2">
    <location>
        <begin position="121"/>
        <end position="166"/>
    </location>
</feature>
<dbReference type="InterPro" id="IPR018392">
    <property type="entry name" value="LysM"/>
</dbReference>
<evidence type="ECO:0000313" key="3">
    <source>
        <dbReference type="EMBL" id="XBV84786.1"/>
    </source>
</evidence>
<sequence length="453" mass="49151">MSNLSRLLALATGPRRMTGLSVLLLSSASVMAGPALPLARYLPDLTLTRELTLERSVQPVTSGHLSVIARPGDTARQIAHSYRLPLSALAPQTSPDRPLPTGAVLDLTLEPAEGRRPTSVDAYVAQPGDTLAGLAARHRLSVTALLSANLTLTSLDRLTVGQTVYIPREPGLLLPIKPGQTVEQLVQAYHADPARVAVANGISLPNELKVGDYLLLPGVLATGFHEQLLARRAEAAEQARLARIQAQYDRYQAQLRQQKRERLQRQYALQQQYDRYQAYLHSPARQALVRRYEQQAQYEAAQRQARQQALAQRPSSSSTVRAASAAGGPGLAWPLRSYRITSRYGEADIEFHKEYFHGGVDLAAPYGTPIYAATAGTVTRSGYGDYGLNVYTDSSPALVIYGHMSRTAVAVGQQVERGQLLGYVGCTGICTGPHLHFEVRLSGQAVDPLALLP</sequence>
<dbReference type="SUPFAM" id="SSF51261">
    <property type="entry name" value="Duplicated hybrid motif"/>
    <property type="match status" value="1"/>
</dbReference>
<organism evidence="3">
    <name type="scientific">Deinococcus sonorensis KR-87</name>
    <dbReference type="NCBI Taxonomy" id="694439"/>
    <lineage>
        <taxon>Bacteria</taxon>
        <taxon>Thermotogati</taxon>
        <taxon>Deinococcota</taxon>
        <taxon>Deinococci</taxon>
        <taxon>Deinococcales</taxon>
        <taxon>Deinococcaceae</taxon>
        <taxon>Deinococcus</taxon>
    </lineage>
</organism>
<proteinExistence type="predicted"/>
<dbReference type="CDD" id="cd12797">
    <property type="entry name" value="M23_peptidase"/>
    <property type="match status" value="1"/>
</dbReference>
<dbReference type="InterPro" id="IPR036779">
    <property type="entry name" value="LysM_dom_sf"/>
</dbReference>
<dbReference type="InterPro" id="IPR016047">
    <property type="entry name" value="M23ase_b-sheet_dom"/>
</dbReference>
<accession>A0AAU7U8I0</accession>